<name>A0A0R3WRT8_HYDTA</name>
<proteinExistence type="predicted"/>
<dbReference type="EMBL" id="UYWX01002469">
    <property type="protein sequence ID" value="VDM22683.1"/>
    <property type="molecule type" value="Genomic_DNA"/>
</dbReference>
<organism evidence="4">
    <name type="scientific">Hydatigena taeniaeformis</name>
    <name type="common">Feline tapeworm</name>
    <name type="synonym">Taenia taeniaeformis</name>
    <dbReference type="NCBI Taxonomy" id="6205"/>
    <lineage>
        <taxon>Eukaryota</taxon>
        <taxon>Metazoa</taxon>
        <taxon>Spiralia</taxon>
        <taxon>Lophotrochozoa</taxon>
        <taxon>Platyhelminthes</taxon>
        <taxon>Cestoda</taxon>
        <taxon>Eucestoda</taxon>
        <taxon>Cyclophyllidea</taxon>
        <taxon>Taeniidae</taxon>
        <taxon>Hydatigera</taxon>
    </lineage>
</organism>
<dbReference type="STRING" id="6205.A0A0R3WRT8"/>
<sequence>MVASGNKNTCYATTCDHLNDFSSSSSSGTAVAAGGGACGGGGGGVGGDQVNTSPSSQTPTMATAFQQTSSGAQPPQLQSPAGTLTVLVRGSNSQNSLQVSFVPLS</sequence>
<feature type="compositionally biased region" description="Gly residues" evidence="1">
    <location>
        <begin position="33"/>
        <end position="47"/>
    </location>
</feature>
<evidence type="ECO:0000313" key="3">
    <source>
        <dbReference type="Proteomes" id="UP000274429"/>
    </source>
</evidence>
<dbReference type="Proteomes" id="UP000274429">
    <property type="component" value="Unassembled WGS sequence"/>
</dbReference>
<feature type="compositionally biased region" description="Polar residues" evidence="1">
    <location>
        <begin position="49"/>
        <end position="81"/>
    </location>
</feature>
<dbReference type="WBParaSite" id="TTAC_0000347801-mRNA-1">
    <property type="protein sequence ID" value="TTAC_0000347801-mRNA-1"/>
    <property type="gene ID" value="TTAC_0000347801"/>
</dbReference>
<reference evidence="2 3" key="2">
    <citation type="submission" date="2018-11" db="EMBL/GenBank/DDBJ databases">
        <authorList>
            <consortium name="Pathogen Informatics"/>
        </authorList>
    </citation>
    <scope>NUCLEOTIDE SEQUENCE [LARGE SCALE GENOMIC DNA]</scope>
</reference>
<evidence type="ECO:0000313" key="2">
    <source>
        <dbReference type="EMBL" id="VDM22683.1"/>
    </source>
</evidence>
<gene>
    <name evidence="2" type="ORF">TTAC_LOCUS3463</name>
</gene>
<protein>
    <submittedName>
        <fullName evidence="4">REKLES domain-containing protein</fullName>
    </submittedName>
</protein>
<feature type="region of interest" description="Disordered" evidence="1">
    <location>
        <begin position="22"/>
        <end position="81"/>
    </location>
</feature>
<evidence type="ECO:0000313" key="4">
    <source>
        <dbReference type="WBParaSite" id="TTAC_0000347801-mRNA-1"/>
    </source>
</evidence>
<accession>A0A0R3WRT8</accession>
<dbReference type="AlphaFoldDB" id="A0A0R3WRT8"/>
<feature type="compositionally biased region" description="Low complexity" evidence="1">
    <location>
        <begin position="22"/>
        <end position="32"/>
    </location>
</feature>
<evidence type="ECO:0000256" key="1">
    <source>
        <dbReference type="SAM" id="MobiDB-lite"/>
    </source>
</evidence>
<reference evidence="4" key="1">
    <citation type="submission" date="2017-02" db="UniProtKB">
        <authorList>
            <consortium name="WormBaseParasite"/>
        </authorList>
    </citation>
    <scope>IDENTIFICATION</scope>
</reference>
<keyword evidence="3" id="KW-1185">Reference proteome</keyword>